<dbReference type="Pfam" id="PF13946">
    <property type="entry name" value="DUF4214"/>
    <property type="match status" value="1"/>
</dbReference>
<dbReference type="AlphaFoldDB" id="A0A2D2DPH8"/>
<sequence length="456" mass="48166">MTYKTIDSLPDLSEAQMRLAQNLAFAPVSIPGAVTGWDLSALFWEFAARTPGDDVFAFSATAGSVYDIHSTSARDPSVIKVYDRFGNAITAEYDLENRGDHAAYMNDFIAPYSGIYYVSAGWIQTAESPYVTVFIAADENPEADVPNIIKGTPVSDFAIFLTHLNDHVDGGAGTDTVCTISPVSAFSMVVDAGIITLTERSGYKSVDVLRNIEVIEFPDTKIDMEYVGLSQALYVSYFGRAADVNGLKSFQAQLKALDAPASVGEFSARYATDAAVKSLIDSFGTSSESKALYSGDNKAFVKAVFSNLLNRVPGQAGLDFWSGAIDSGALTRANASLSIMAGALANNSTQGHKDAALVRTKIDVASNFTFALETEAASAAYNGAEAAAVARTLLRSLTADTDILDFQASVKLAIGKLPPVPRSAPEHLADLPPADSDAPPVLLIGIDSAHPAALLG</sequence>
<organism evidence="2 3">
    <name type="scientific">Massilia violaceinigra</name>
    <dbReference type="NCBI Taxonomy" id="2045208"/>
    <lineage>
        <taxon>Bacteria</taxon>
        <taxon>Pseudomonadati</taxon>
        <taxon>Pseudomonadota</taxon>
        <taxon>Betaproteobacteria</taxon>
        <taxon>Burkholderiales</taxon>
        <taxon>Oxalobacteraceae</taxon>
        <taxon>Telluria group</taxon>
        <taxon>Massilia</taxon>
    </lineage>
</organism>
<name>A0A2D2DPH8_9BURK</name>
<evidence type="ECO:0000313" key="3">
    <source>
        <dbReference type="Proteomes" id="UP000229897"/>
    </source>
</evidence>
<proteinExistence type="predicted"/>
<evidence type="ECO:0000259" key="1">
    <source>
        <dbReference type="Pfam" id="PF13946"/>
    </source>
</evidence>
<dbReference type="RefSeq" id="WP_099878519.1">
    <property type="nucleotide sequence ID" value="NZ_CP024608.1"/>
</dbReference>
<accession>A0A2D2DPH8</accession>
<dbReference type="KEGG" id="mass:CR152_21895"/>
<reference evidence="2" key="1">
    <citation type="submission" date="2017-10" db="EMBL/GenBank/DDBJ databases">
        <title>Massilia psychrophilum sp. nov., a novel purple-pigmented bacterium isolated from Tianshan glacier, Xinjiang Municipality, China.</title>
        <authorList>
            <person name="Wang H."/>
        </authorList>
    </citation>
    <scope>NUCLEOTIDE SEQUENCE [LARGE SCALE GENOMIC DNA]</scope>
    <source>
        <strain evidence="2">B2</strain>
    </source>
</reference>
<evidence type="ECO:0000313" key="2">
    <source>
        <dbReference type="EMBL" id="ATQ76878.1"/>
    </source>
</evidence>
<feature type="domain" description="DUF4214" evidence="1">
    <location>
        <begin position="282"/>
        <end position="340"/>
    </location>
</feature>
<protein>
    <recommendedName>
        <fullName evidence="1">DUF4214 domain-containing protein</fullName>
    </recommendedName>
</protein>
<gene>
    <name evidence="2" type="ORF">CR152_21895</name>
</gene>
<dbReference type="InterPro" id="IPR025282">
    <property type="entry name" value="DUF4214"/>
</dbReference>
<dbReference type="EMBL" id="CP024608">
    <property type="protein sequence ID" value="ATQ76878.1"/>
    <property type="molecule type" value="Genomic_DNA"/>
</dbReference>
<keyword evidence="3" id="KW-1185">Reference proteome</keyword>
<dbReference type="OrthoDB" id="480426at2"/>
<dbReference type="Proteomes" id="UP000229897">
    <property type="component" value="Chromosome"/>
</dbReference>